<evidence type="ECO:0000313" key="12">
    <source>
        <dbReference type="EMBL" id="EGN94775.1"/>
    </source>
</evidence>
<evidence type="ECO:0000256" key="2">
    <source>
        <dbReference type="ARBA" id="ARBA00004496"/>
    </source>
</evidence>
<evidence type="ECO:0000256" key="8">
    <source>
        <dbReference type="ARBA" id="ARBA00032829"/>
    </source>
</evidence>
<dbReference type="PANTHER" id="PTHR42776">
    <property type="entry name" value="SERINE PEPTIDASE S9 FAMILY MEMBER"/>
    <property type="match status" value="1"/>
</dbReference>
<dbReference type="Gene3D" id="3.40.50.1820">
    <property type="entry name" value="alpha/beta hydrolase"/>
    <property type="match status" value="1"/>
</dbReference>
<evidence type="ECO:0000313" key="13">
    <source>
        <dbReference type="Proteomes" id="UP000008063"/>
    </source>
</evidence>
<dbReference type="OrthoDB" id="43744at2759"/>
<evidence type="ECO:0000256" key="5">
    <source>
        <dbReference type="ARBA" id="ARBA00012917"/>
    </source>
</evidence>
<organism evidence="13">
    <name type="scientific">Serpula lacrymans var. lacrymans (strain S7.3)</name>
    <name type="common">Dry rot fungus</name>
    <dbReference type="NCBI Taxonomy" id="936435"/>
    <lineage>
        <taxon>Eukaryota</taxon>
        <taxon>Fungi</taxon>
        <taxon>Dikarya</taxon>
        <taxon>Basidiomycota</taxon>
        <taxon>Agaricomycotina</taxon>
        <taxon>Agaricomycetes</taxon>
        <taxon>Agaricomycetidae</taxon>
        <taxon>Boletales</taxon>
        <taxon>Coniophorineae</taxon>
        <taxon>Serpulaceae</taxon>
        <taxon>Serpula</taxon>
    </lineage>
</organism>
<dbReference type="STRING" id="936435.F8QAI5"/>
<dbReference type="Pfam" id="PF19283">
    <property type="entry name" value="APEH_N"/>
    <property type="match status" value="2"/>
</dbReference>
<evidence type="ECO:0000256" key="9">
    <source>
        <dbReference type="SAM" id="MobiDB-lite"/>
    </source>
</evidence>
<dbReference type="eggNOG" id="KOG2100">
    <property type="taxonomic scope" value="Eukaryota"/>
</dbReference>
<dbReference type="EC" id="3.4.19.1" evidence="5"/>
<dbReference type="Pfam" id="PF00326">
    <property type="entry name" value="Peptidase_S9"/>
    <property type="match status" value="2"/>
</dbReference>
<accession>F8QAI5</accession>
<evidence type="ECO:0000259" key="11">
    <source>
        <dbReference type="Pfam" id="PF19283"/>
    </source>
</evidence>
<evidence type="ECO:0000259" key="10">
    <source>
        <dbReference type="Pfam" id="PF00326"/>
    </source>
</evidence>
<protein>
    <recommendedName>
        <fullName evidence="5">acylaminoacyl-peptidase</fullName>
        <ecNumber evidence="5">3.4.19.1</ecNumber>
    </recommendedName>
    <alternativeName>
        <fullName evidence="8">Dipeptidyl-peptidase V</fullName>
    </alternativeName>
</protein>
<evidence type="ECO:0000256" key="6">
    <source>
        <dbReference type="ARBA" id="ARBA00022490"/>
    </source>
</evidence>
<dbReference type="HOGENOM" id="CLU_014230_1_0_1"/>
<proteinExistence type="inferred from homology"/>
<dbReference type="InterPro" id="IPR045550">
    <property type="entry name" value="AARE_N"/>
</dbReference>
<gene>
    <name evidence="12" type="ORF">SERLA73DRAFT_162854</name>
</gene>
<sequence>MSDSSPHSFYTELSELPVPTSPQFVSSDLIRVSFSVRDHQRNLKRSIQKTYFITPTSLSSSLSQDSSDIQASLISPSNARTAVLRELSEQSGKKRFVEIWAGSRLEASLQVTSTHGSFATDDILSSLSFSPTESALLYTAEASTHTPSSDPYAKFRFTPSFGETLCTKKRPTIFLFRWRSPSSITTPIPFKSTQSSPPTPTLSALTFVLPAQDASPVPILLAQAIFASESRVFATGYEHTQDGRLLGIKGCFNRPTGIWALDIPPQGLDLSQGQAKPEGESKGGDKTELTCTLHRLTPPTRSPRSPRVLFDPTSASPTRLFWLSNPTGGAHASCVSLHSLALLPSAEGAAPDPTSSQTLVDTQWDPKPDEFPGFYTEYNLPASPFLRLGPSASASSYIVAQSLWRSRTVVLLINVDTGVVRNVTPGAGAGEENEDGKEGLYSWTVLTTNHRDLVLCTRSTPTTPPEIMLGRFDASGGVEWRVIDKPVLSDELQTALTSLSTSILPIPSRYPVETIVIKSKSALAGAAGEGLKPYCITIPHGGPHATSTTAFSAGTTALALEGYTLSLPNYTGSLGFGQTHVDALLGRCGALDVEDCVASALHLVRLGLAQEGRQGLWGTGSPHFCLISLLASARHRPCTPPTPPHTVIGQHPTLFTAAVLRNPVISSGQLSISDIPDWYYEEFGLPFAPSSLIDPPAYDLLFRASPIAHVHGVRAPVLIALGEDDLRVAPTQGLTYYHALKGRGKVVEMLCFPGETHAIDGVEAAKVSWEAGRDWFKTFSK</sequence>
<dbReference type="InterPro" id="IPR001375">
    <property type="entry name" value="Peptidase_S9_cat"/>
</dbReference>
<dbReference type="OMA" id="QEIATPF"/>
<feature type="domain" description="Acylamino-acid-releasing enzyme N-terminal" evidence="11">
    <location>
        <begin position="241"/>
        <end position="473"/>
    </location>
</feature>
<dbReference type="Proteomes" id="UP000008063">
    <property type="component" value="Unassembled WGS sequence"/>
</dbReference>
<keyword evidence="6" id="KW-0963">Cytoplasm</keyword>
<feature type="domain" description="Peptidase S9 prolyl oligopeptidase catalytic" evidence="10">
    <location>
        <begin position="551"/>
        <end position="619"/>
    </location>
</feature>
<reference evidence="13" key="1">
    <citation type="journal article" date="2011" name="Science">
        <title>The plant cell wall-decomposing machinery underlies the functional diversity of forest fungi.</title>
        <authorList>
            <person name="Eastwood D.C."/>
            <person name="Floudas D."/>
            <person name="Binder M."/>
            <person name="Majcherczyk A."/>
            <person name="Schneider P."/>
            <person name="Aerts A."/>
            <person name="Asiegbu F.O."/>
            <person name="Baker S.E."/>
            <person name="Barry K."/>
            <person name="Bendiksby M."/>
            <person name="Blumentritt M."/>
            <person name="Coutinho P.M."/>
            <person name="Cullen D."/>
            <person name="de Vries R.P."/>
            <person name="Gathman A."/>
            <person name="Goodell B."/>
            <person name="Henrissat B."/>
            <person name="Ihrmark K."/>
            <person name="Kauserud H."/>
            <person name="Kohler A."/>
            <person name="LaButti K."/>
            <person name="Lapidus A."/>
            <person name="Lavin J.L."/>
            <person name="Lee Y.-H."/>
            <person name="Lindquist E."/>
            <person name="Lilly W."/>
            <person name="Lucas S."/>
            <person name="Morin E."/>
            <person name="Murat C."/>
            <person name="Oguiza J.A."/>
            <person name="Park J."/>
            <person name="Pisabarro A.G."/>
            <person name="Riley R."/>
            <person name="Rosling A."/>
            <person name="Salamov A."/>
            <person name="Schmidt O."/>
            <person name="Schmutz J."/>
            <person name="Skrede I."/>
            <person name="Stenlid J."/>
            <person name="Wiebenga A."/>
            <person name="Xie X."/>
            <person name="Kuees U."/>
            <person name="Hibbett D.S."/>
            <person name="Hoffmeister D."/>
            <person name="Hoegberg N."/>
            <person name="Martin F."/>
            <person name="Grigoriev I.V."/>
            <person name="Watkinson S.C."/>
        </authorList>
    </citation>
    <scope>NUCLEOTIDE SEQUENCE [LARGE SCALE GENOMIC DNA]</scope>
    <source>
        <strain evidence="13">strain S7.3</strain>
    </source>
</reference>
<evidence type="ECO:0000256" key="7">
    <source>
        <dbReference type="ARBA" id="ARBA00022801"/>
    </source>
</evidence>
<dbReference type="GO" id="GO:0005737">
    <property type="term" value="C:cytoplasm"/>
    <property type="evidence" value="ECO:0007669"/>
    <property type="project" value="UniProtKB-SubCell"/>
</dbReference>
<comment type="subunit">
    <text evidence="4">Homotetramer.</text>
</comment>
<dbReference type="AlphaFoldDB" id="F8QAI5"/>
<feature type="domain" description="Peptidase S9 prolyl oligopeptidase catalytic" evidence="10">
    <location>
        <begin position="647"/>
        <end position="776"/>
    </location>
</feature>
<feature type="compositionally biased region" description="Basic and acidic residues" evidence="9">
    <location>
        <begin position="277"/>
        <end position="288"/>
    </location>
</feature>
<keyword evidence="13" id="KW-1185">Reference proteome</keyword>
<dbReference type="EMBL" id="GL945487">
    <property type="protein sequence ID" value="EGN94775.1"/>
    <property type="molecule type" value="Genomic_DNA"/>
</dbReference>
<evidence type="ECO:0000256" key="3">
    <source>
        <dbReference type="ARBA" id="ARBA00010040"/>
    </source>
</evidence>
<dbReference type="SUPFAM" id="SSF53474">
    <property type="entry name" value="alpha/beta-Hydrolases"/>
    <property type="match status" value="1"/>
</dbReference>
<comment type="catalytic activity">
    <reaction evidence="1">
        <text>Cleavage of an N-acetyl or N-formyl amino acid from the N-terminus of a polypeptide.</text>
        <dbReference type="EC" id="3.4.19.1"/>
    </reaction>
</comment>
<name>F8QAI5_SERL3</name>
<feature type="region of interest" description="Disordered" evidence="9">
    <location>
        <begin position="269"/>
        <end position="288"/>
    </location>
</feature>
<feature type="domain" description="Acylamino-acid-releasing enzyme N-terminal" evidence="11">
    <location>
        <begin position="64"/>
        <end position="145"/>
    </location>
</feature>
<dbReference type="GO" id="GO:0008242">
    <property type="term" value="F:omega peptidase activity"/>
    <property type="evidence" value="ECO:0007669"/>
    <property type="project" value="UniProtKB-EC"/>
</dbReference>
<dbReference type="GO" id="GO:0006508">
    <property type="term" value="P:proteolysis"/>
    <property type="evidence" value="ECO:0007669"/>
    <property type="project" value="InterPro"/>
</dbReference>
<evidence type="ECO:0000256" key="4">
    <source>
        <dbReference type="ARBA" id="ARBA00011881"/>
    </source>
</evidence>
<comment type="similarity">
    <text evidence="3">Belongs to the peptidase S9C family.</text>
</comment>
<evidence type="ECO:0000256" key="1">
    <source>
        <dbReference type="ARBA" id="ARBA00000721"/>
    </source>
</evidence>
<keyword evidence="7" id="KW-0378">Hydrolase</keyword>
<comment type="subcellular location">
    <subcellularLocation>
        <location evidence="2">Cytoplasm</location>
    </subcellularLocation>
</comment>
<dbReference type="InParanoid" id="F8QAI5"/>
<dbReference type="PANTHER" id="PTHR42776:SF4">
    <property type="entry name" value="ACYLAMINO-ACID-RELEASING ENZYME"/>
    <property type="match status" value="1"/>
</dbReference>
<dbReference type="GO" id="GO:0004252">
    <property type="term" value="F:serine-type endopeptidase activity"/>
    <property type="evidence" value="ECO:0007669"/>
    <property type="project" value="TreeGrafter"/>
</dbReference>
<dbReference type="InterPro" id="IPR029058">
    <property type="entry name" value="AB_hydrolase_fold"/>
</dbReference>